<evidence type="ECO:0000256" key="1">
    <source>
        <dbReference type="SAM" id="MobiDB-lite"/>
    </source>
</evidence>
<dbReference type="Proteomes" id="UP001596023">
    <property type="component" value="Unassembled WGS sequence"/>
</dbReference>
<accession>A0ABV9KPW5</accession>
<gene>
    <name evidence="2" type="ORF">ACFO6W_00100</name>
</gene>
<sequence length="230" mass="25149">MSPELRRIARKTEPGDLPDSPEGRVLRRAEYIYELDACFAAQLLPDLTIGESSYPGYTVNTSCALLSVSLTARQYVDASECLSGIAKNPELLPLLAAILYCPCTYSPDRAHGNAALFASADPATLEAVALNFQALVLMLFTKTHFSILWQRGKDTGKNKLSVGLKEGIYALSEDGYGDIDKVGDMSLTEYLEILRKKKIDAVRTLHSADMKLSEIAEKTGLDINTINSII</sequence>
<protein>
    <submittedName>
        <fullName evidence="2">Uncharacterized protein</fullName>
    </submittedName>
</protein>
<feature type="compositionally biased region" description="Basic and acidic residues" evidence="1">
    <location>
        <begin position="1"/>
        <end position="14"/>
    </location>
</feature>
<comment type="caution">
    <text evidence="2">The sequence shown here is derived from an EMBL/GenBank/DDBJ whole genome shotgun (WGS) entry which is preliminary data.</text>
</comment>
<reference evidence="3" key="1">
    <citation type="journal article" date="2019" name="Int. J. Syst. Evol. Microbiol.">
        <title>The Global Catalogue of Microorganisms (GCM) 10K type strain sequencing project: providing services to taxonomists for standard genome sequencing and annotation.</title>
        <authorList>
            <consortium name="The Broad Institute Genomics Platform"/>
            <consortium name="The Broad Institute Genome Sequencing Center for Infectious Disease"/>
            <person name="Wu L."/>
            <person name="Ma J."/>
        </authorList>
    </citation>
    <scope>NUCLEOTIDE SEQUENCE [LARGE SCALE GENOMIC DNA]</scope>
    <source>
        <strain evidence="3">CCUG 66188</strain>
    </source>
</reference>
<feature type="region of interest" description="Disordered" evidence="1">
    <location>
        <begin position="1"/>
        <end position="22"/>
    </location>
</feature>
<dbReference type="EMBL" id="JBHSGN010000002">
    <property type="protein sequence ID" value="MFC4672084.1"/>
    <property type="molecule type" value="Genomic_DNA"/>
</dbReference>
<organism evidence="2 3">
    <name type="scientific">Dysgonomonas termitidis</name>
    <dbReference type="NCBI Taxonomy" id="1516126"/>
    <lineage>
        <taxon>Bacteria</taxon>
        <taxon>Pseudomonadati</taxon>
        <taxon>Bacteroidota</taxon>
        <taxon>Bacteroidia</taxon>
        <taxon>Bacteroidales</taxon>
        <taxon>Dysgonomonadaceae</taxon>
        <taxon>Dysgonomonas</taxon>
    </lineage>
</organism>
<keyword evidence="3" id="KW-1185">Reference proteome</keyword>
<evidence type="ECO:0000313" key="2">
    <source>
        <dbReference type="EMBL" id="MFC4672084.1"/>
    </source>
</evidence>
<name>A0ABV9KPW5_9BACT</name>
<evidence type="ECO:0000313" key="3">
    <source>
        <dbReference type="Proteomes" id="UP001596023"/>
    </source>
</evidence>
<proteinExistence type="predicted"/>